<dbReference type="InterPro" id="IPR015797">
    <property type="entry name" value="NUDIX_hydrolase-like_dom_sf"/>
</dbReference>
<comment type="similarity">
    <text evidence="2">Belongs to the Nudix hydrolase family.</text>
</comment>
<organism evidence="4 5">
    <name type="scientific">Brumimicrobium aurantiacum</name>
    <dbReference type="NCBI Taxonomy" id="1737063"/>
    <lineage>
        <taxon>Bacteria</taxon>
        <taxon>Pseudomonadati</taxon>
        <taxon>Bacteroidota</taxon>
        <taxon>Flavobacteriia</taxon>
        <taxon>Flavobacteriales</taxon>
        <taxon>Crocinitomicaceae</taxon>
        <taxon>Brumimicrobium</taxon>
    </lineage>
</organism>
<dbReference type="InterPro" id="IPR020476">
    <property type="entry name" value="Nudix_hydrolase"/>
</dbReference>
<dbReference type="CDD" id="cd03673">
    <property type="entry name" value="NUDIX_Ap6A_hydrolase"/>
    <property type="match status" value="1"/>
</dbReference>
<reference evidence="4 5" key="1">
    <citation type="submission" date="2018-08" db="EMBL/GenBank/DDBJ databases">
        <title>The draft genome squence of Brumimicrobium sp. N62.</title>
        <authorList>
            <person name="Du Z.-J."/>
            <person name="Luo H.-R."/>
        </authorList>
    </citation>
    <scope>NUCLEOTIDE SEQUENCE [LARGE SCALE GENOMIC DNA]</scope>
    <source>
        <strain evidence="4 5">N62</strain>
    </source>
</reference>
<dbReference type="PANTHER" id="PTHR21340">
    <property type="entry name" value="DIADENOSINE 5,5-P1,P4-TETRAPHOSPHATE PYROPHOSPHOHYDROLASE MUTT"/>
    <property type="match status" value="1"/>
</dbReference>
<evidence type="ECO:0000256" key="2">
    <source>
        <dbReference type="RuleBase" id="RU003476"/>
    </source>
</evidence>
<dbReference type="RefSeq" id="WP_116880108.1">
    <property type="nucleotide sequence ID" value="NZ_QURB01000002.1"/>
</dbReference>
<dbReference type="OrthoDB" id="9816289at2"/>
<dbReference type="PROSITE" id="PS51462">
    <property type="entry name" value="NUDIX"/>
    <property type="match status" value="1"/>
</dbReference>
<dbReference type="Proteomes" id="UP000257127">
    <property type="component" value="Unassembled WGS sequence"/>
</dbReference>
<dbReference type="PROSITE" id="PS00893">
    <property type="entry name" value="NUDIX_BOX"/>
    <property type="match status" value="1"/>
</dbReference>
<dbReference type="PRINTS" id="PR00502">
    <property type="entry name" value="NUDIXFAMILY"/>
</dbReference>
<dbReference type="GO" id="GO:0004081">
    <property type="term" value="F:bis(5'-nucleosyl)-tetraphosphatase (asymmetrical) activity"/>
    <property type="evidence" value="ECO:0007669"/>
    <property type="project" value="TreeGrafter"/>
</dbReference>
<evidence type="ECO:0000259" key="3">
    <source>
        <dbReference type="PROSITE" id="PS51462"/>
    </source>
</evidence>
<feature type="domain" description="Nudix hydrolase" evidence="3">
    <location>
        <begin position="71"/>
        <end position="198"/>
    </location>
</feature>
<gene>
    <name evidence="4" type="ORF">DXU93_04725</name>
</gene>
<keyword evidence="1 2" id="KW-0378">Hydrolase</keyword>
<dbReference type="InterPro" id="IPR020084">
    <property type="entry name" value="NUDIX_hydrolase_CS"/>
</dbReference>
<dbReference type="Gene3D" id="3.90.79.10">
    <property type="entry name" value="Nucleoside Triphosphate Pyrophosphohydrolase"/>
    <property type="match status" value="1"/>
</dbReference>
<accession>A0A3E1EZY0</accession>
<proteinExistence type="inferred from homology"/>
<dbReference type="GO" id="GO:0006167">
    <property type="term" value="P:AMP biosynthetic process"/>
    <property type="evidence" value="ECO:0007669"/>
    <property type="project" value="TreeGrafter"/>
</dbReference>
<dbReference type="InterPro" id="IPR000086">
    <property type="entry name" value="NUDIX_hydrolase_dom"/>
</dbReference>
<dbReference type="SUPFAM" id="SSF55811">
    <property type="entry name" value="Nudix"/>
    <property type="match status" value="1"/>
</dbReference>
<dbReference type="EMBL" id="QURB01000002">
    <property type="protein sequence ID" value="RFC55129.1"/>
    <property type="molecule type" value="Genomic_DNA"/>
</dbReference>
<comment type="caution">
    <text evidence="4">The sequence shown here is derived from an EMBL/GenBank/DDBJ whole genome shotgun (WGS) entry which is preliminary data.</text>
</comment>
<dbReference type="Pfam" id="PF00293">
    <property type="entry name" value="NUDIX"/>
    <property type="match status" value="1"/>
</dbReference>
<evidence type="ECO:0000256" key="1">
    <source>
        <dbReference type="ARBA" id="ARBA00022801"/>
    </source>
</evidence>
<keyword evidence="5" id="KW-1185">Reference proteome</keyword>
<evidence type="ECO:0000313" key="4">
    <source>
        <dbReference type="EMBL" id="RFC55129.1"/>
    </source>
</evidence>
<dbReference type="GO" id="GO:0006754">
    <property type="term" value="P:ATP biosynthetic process"/>
    <property type="evidence" value="ECO:0007669"/>
    <property type="project" value="TreeGrafter"/>
</dbReference>
<evidence type="ECO:0000313" key="5">
    <source>
        <dbReference type="Proteomes" id="UP000257127"/>
    </source>
</evidence>
<dbReference type="PANTHER" id="PTHR21340:SF0">
    <property type="entry name" value="BIS(5'-NUCLEOSYL)-TETRAPHOSPHATASE [ASYMMETRICAL]"/>
    <property type="match status" value="1"/>
</dbReference>
<dbReference type="InterPro" id="IPR051325">
    <property type="entry name" value="Nudix_hydrolase_domain"/>
</dbReference>
<name>A0A3E1EZY0_9FLAO</name>
<dbReference type="AlphaFoldDB" id="A0A3E1EZY0"/>
<protein>
    <submittedName>
        <fullName evidence="4">NUDIX domain-containing protein</fullName>
    </submittedName>
</protein>
<sequence length="203" mass="23828">MYKVFVDNISICFQKDLNFSCNLPKQYLPILSKDKFESFKTDIKEISKTQTITVFSPDPLHAMKNFFKEFKWIEAAGGIVKNDKTKKELFILRNGFWDIPKGKIEEGESPESGAIREIQEECGINELKINRELSPTYHVYFAYEKHFIKKTYWYKMTSHETDVTPQAEEGITEVRWFDQNELEIVQSNTFTSILEVIEENKQG</sequence>